<dbReference type="InterPro" id="IPR044827">
    <property type="entry name" value="GBF-like"/>
</dbReference>
<evidence type="ECO:0000256" key="7">
    <source>
        <dbReference type="SAM" id="Coils"/>
    </source>
</evidence>
<feature type="region of interest" description="Disordered" evidence="8">
    <location>
        <begin position="1"/>
        <end position="24"/>
    </location>
</feature>
<dbReference type="InterPro" id="IPR004827">
    <property type="entry name" value="bZIP"/>
</dbReference>
<keyword evidence="11" id="KW-1185">Reference proteome</keyword>
<proteinExistence type="inferred from homology"/>
<name>A0AA42B1V8_PAPNU</name>
<dbReference type="Pfam" id="PF00170">
    <property type="entry name" value="bZIP_1"/>
    <property type="match status" value="1"/>
</dbReference>
<dbReference type="PROSITE" id="PS50217">
    <property type="entry name" value="BZIP"/>
    <property type="match status" value="1"/>
</dbReference>
<keyword evidence="7" id="KW-0175">Coiled coil</keyword>
<gene>
    <name evidence="10" type="ORF">MKW94_009109</name>
</gene>
<evidence type="ECO:0000256" key="3">
    <source>
        <dbReference type="ARBA" id="ARBA00023015"/>
    </source>
</evidence>
<feature type="coiled-coil region" evidence="7">
    <location>
        <begin position="232"/>
        <end position="266"/>
    </location>
</feature>
<feature type="compositionally biased region" description="Low complexity" evidence="8">
    <location>
        <begin position="465"/>
        <end position="484"/>
    </location>
</feature>
<comment type="caution">
    <text evidence="10">The sequence shown here is derived from an EMBL/GenBank/DDBJ whole genome shotgun (WGS) entry which is preliminary data.</text>
</comment>
<evidence type="ECO:0000256" key="4">
    <source>
        <dbReference type="ARBA" id="ARBA00023125"/>
    </source>
</evidence>
<organism evidence="10 11">
    <name type="scientific">Papaver nudicaule</name>
    <name type="common">Iceland poppy</name>
    <dbReference type="NCBI Taxonomy" id="74823"/>
    <lineage>
        <taxon>Eukaryota</taxon>
        <taxon>Viridiplantae</taxon>
        <taxon>Streptophyta</taxon>
        <taxon>Embryophyta</taxon>
        <taxon>Tracheophyta</taxon>
        <taxon>Spermatophyta</taxon>
        <taxon>Magnoliopsida</taxon>
        <taxon>Ranunculales</taxon>
        <taxon>Papaveraceae</taxon>
        <taxon>Papaveroideae</taxon>
        <taxon>Papaver</taxon>
    </lineage>
</organism>
<keyword evidence="6" id="KW-0539">Nucleus</keyword>
<reference evidence="10" key="1">
    <citation type="submission" date="2022-03" db="EMBL/GenBank/DDBJ databases">
        <title>A functionally conserved STORR gene fusion in Papaver species that diverged 16.8 million years ago.</title>
        <authorList>
            <person name="Catania T."/>
        </authorList>
    </citation>
    <scope>NUCLEOTIDE SEQUENCE</scope>
    <source>
        <strain evidence="10">S-191538</strain>
    </source>
</reference>
<feature type="domain" description="BZIP" evidence="9">
    <location>
        <begin position="193"/>
        <end position="256"/>
    </location>
</feature>
<evidence type="ECO:0000256" key="8">
    <source>
        <dbReference type="SAM" id="MobiDB-lite"/>
    </source>
</evidence>
<dbReference type="AlphaFoldDB" id="A0AA42B1V8"/>
<sequence>MAAEERVKKDEIVEENPNKNMVDTERCSASCNTLPTASSAATIPDSKWESNNQMVKIELDAARALADFATLALLESGQNNPSCCFGGESSSREWGHKGRRSKKRVKSEITTRGGGELGKNLESSSKLMYSSSDLVQQDHSIETQPWDKKVCNNVEIKTVKAEEDFELPVATHPFRRNFSGGRSKQHLTEAEKEARRIRRVLANRESARQTIRRRQAMCEALTKKACELALDNENMKREKELVMKQYQSLKDTNNQLKKKLARTEAEIVEAPRPIVKAPPLSEYLSLCDYKGPPFTIIWPSVTQPVCSVQTQSIGRHDTKMQDPVPPVSNPNAVQEQGNHASNSSFYILPSPWFVPVPDHGNSLHPPVDSGISRDRKEDNFPVKIHETGSSSNLGENVASQKPVFFRKLKADAFSSIEMGTTNNLLEASIRLTKCHPEELVFFPAPSRSAQAKTIIKSETDELQDSTFNTESASTSSSHVSSAPESMHEIDTYASKKLVDAATAAEARKRRKELTKMKNYQSRQVRLWC</sequence>
<evidence type="ECO:0000256" key="6">
    <source>
        <dbReference type="ARBA" id="ARBA00023242"/>
    </source>
</evidence>
<keyword evidence="4" id="KW-0238">DNA-binding</keyword>
<comment type="similarity">
    <text evidence="2">Belongs to the bZIP family.</text>
</comment>
<dbReference type="CDD" id="cd14702">
    <property type="entry name" value="bZIP_plant_GBF1"/>
    <property type="match status" value="1"/>
</dbReference>
<protein>
    <recommendedName>
        <fullName evidence="9">BZIP domain-containing protein</fullName>
    </recommendedName>
</protein>
<evidence type="ECO:0000313" key="10">
    <source>
        <dbReference type="EMBL" id="MCL7048373.1"/>
    </source>
</evidence>
<dbReference type="GO" id="GO:0005634">
    <property type="term" value="C:nucleus"/>
    <property type="evidence" value="ECO:0007669"/>
    <property type="project" value="UniProtKB-SubCell"/>
</dbReference>
<dbReference type="GO" id="GO:0043565">
    <property type="term" value="F:sequence-specific DNA binding"/>
    <property type="evidence" value="ECO:0007669"/>
    <property type="project" value="InterPro"/>
</dbReference>
<keyword evidence="5" id="KW-0804">Transcription</keyword>
<dbReference type="Proteomes" id="UP001177140">
    <property type="component" value="Unassembled WGS sequence"/>
</dbReference>
<keyword evidence="3" id="KW-0805">Transcription regulation</keyword>
<evidence type="ECO:0000256" key="1">
    <source>
        <dbReference type="ARBA" id="ARBA00004123"/>
    </source>
</evidence>
<evidence type="ECO:0000256" key="2">
    <source>
        <dbReference type="ARBA" id="ARBA00007163"/>
    </source>
</evidence>
<dbReference type="InterPro" id="IPR045314">
    <property type="entry name" value="bZIP_plant_GBF1"/>
</dbReference>
<feature type="region of interest" description="Disordered" evidence="8">
    <location>
        <begin position="458"/>
        <end position="486"/>
    </location>
</feature>
<dbReference type="PANTHER" id="PTHR45967:SF28">
    <property type="entry name" value="BASIC-LEUCINE ZIPPER (BZIP) TRANSCRIPTION FACTOR FAMILY PROTEIN"/>
    <property type="match status" value="1"/>
</dbReference>
<dbReference type="PANTHER" id="PTHR45967">
    <property type="entry name" value="G-BOX-BINDING FACTOR 3-RELATED"/>
    <property type="match status" value="1"/>
</dbReference>
<comment type="subcellular location">
    <subcellularLocation>
        <location evidence="1">Nucleus</location>
    </subcellularLocation>
</comment>
<accession>A0AA42B1V8</accession>
<evidence type="ECO:0000259" key="9">
    <source>
        <dbReference type="PROSITE" id="PS50217"/>
    </source>
</evidence>
<dbReference type="SMART" id="SM00338">
    <property type="entry name" value="BRLZ"/>
    <property type="match status" value="1"/>
</dbReference>
<evidence type="ECO:0000256" key="5">
    <source>
        <dbReference type="ARBA" id="ARBA00023163"/>
    </source>
</evidence>
<dbReference type="GO" id="GO:0003700">
    <property type="term" value="F:DNA-binding transcription factor activity"/>
    <property type="evidence" value="ECO:0007669"/>
    <property type="project" value="InterPro"/>
</dbReference>
<feature type="compositionally biased region" description="Basic and acidic residues" evidence="8">
    <location>
        <begin position="1"/>
        <end position="11"/>
    </location>
</feature>
<evidence type="ECO:0000313" key="11">
    <source>
        <dbReference type="Proteomes" id="UP001177140"/>
    </source>
</evidence>
<dbReference type="EMBL" id="JAJJMA010303899">
    <property type="protein sequence ID" value="MCL7048373.1"/>
    <property type="molecule type" value="Genomic_DNA"/>
</dbReference>